<dbReference type="EMBL" id="JAHWDF010000007">
    <property type="protein sequence ID" value="MBW2961836.1"/>
    <property type="molecule type" value="Genomic_DNA"/>
</dbReference>
<evidence type="ECO:0008006" key="3">
    <source>
        <dbReference type="Google" id="ProtNLM"/>
    </source>
</evidence>
<reference evidence="1 2" key="1">
    <citation type="submission" date="2021-07" db="EMBL/GenBank/DDBJ databases">
        <title>Mesonia aestuariivivens sp. nov., isolated from a tidal flat.</title>
        <authorList>
            <person name="Kim Y.-O."/>
            <person name="Yoon J.-H."/>
        </authorList>
    </citation>
    <scope>NUCLEOTIDE SEQUENCE [LARGE SCALE GENOMIC DNA]</scope>
    <source>
        <strain evidence="1 2">JHPTF-M18</strain>
    </source>
</reference>
<evidence type="ECO:0000313" key="2">
    <source>
        <dbReference type="Proteomes" id="UP000719267"/>
    </source>
</evidence>
<dbReference type="RefSeq" id="WP_219040122.1">
    <property type="nucleotide sequence ID" value="NZ_JAHWDF010000007.1"/>
</dbReference>
<dbReference type="Proteomes" id="UP000719267">
    <property type="component" value="Unassembled WGS sequence"/>
</dbReference>
<proteinExistence type="predicted"/>
<name>A0ABS6W1W4_9FLAO</name>
<protein>
    <recommendedName>
        <fullName evidence="3">DUF4402 domain-containing protein</fullName>
    </recommendedName>
</protein>
<gene>
    <name evidence="1" type="ORF">KW502_08490</name>
</gene>
<keyword evidence="2" id="KW-1185">Reference proteome</keyword>
<comment type="caution">
    <text evidence="1">The sequence shown here is derived from an EMBL/GenBank/DDBJ whole genome shotgun (WGS) entry which is preliminary data.</text>
</comment>
<evidence type="ECO:0000313" key="1">
    <source>
        <dbReference type="EMBL" id="MBW2961836.1"/>
    </source>
</evidence>
<sequence length="168" mass="18324">MILFGLLVTATGFSQQKAEVQFSVHLGDFQSIVINSSQNQVGVHLDSKEDVLSGKGVQQNDHIKITSTSQYQVNVSSSSELMGVQDEIPAGMIQITPSTGTTMVNSTNHQIDYSKISLSTQQQTIINSSKGDIERSFNMNYFVKGGVDLLKKAKGNYKTTISYSIIPN</sequence>
<organism evidence="1 2">
    <name type="scientific">Mesonia aestuariivivens</name>
    <dbReference type="NCBI Taxonomy" id="2796128"/>
    <lineage>
        <taxon>Bacteria</taxon>
        <taxon>Pseudomonadati</taxon>
        <taxon>Bacteroidota</taxon>
        <taxon>Flavobacteriia</taxon>
        <taxon>Flavobacteriales</taxon>
        <taxon>Flavobacteriaceae</taxon>
        <taxon>Mesonia</taxon>
    </lineage>
</organism>
<accession>A0ABS6W1W4</accession>